<evidence type="ECO:0000313" key="1">
    <source>
        <dbReference type="EMBL" id="JAD42390.1"/>
    </source>
</evidence>
<dbReference type="AlphaFoldDB" id="A0A0A9A056"/>
<sequence>MFLHFFFFPVHYWYAPALFPIERTKMRLTANV</sequence>
<dbReference type="EMBL" id="GBRH01255505">
    <property type="protein sequence ID" value="JAD42390.1"/>
    <property type="molecule type" value="Transcribed_RNA"/>
</dbReference>
<proteinExistence type="predicted"/>
<reference evidence="1" key="1">
    <citation type="submission" date="2014-09" db="EMBL/GenBank/DDBJ databases">
        <authorList>
            <person name="Magalhaes I.L.F."/>
            <person name="Oliveira U."/>
            <person name="Santos F.R."/>
            <person name="Vidigal T.H.D.A."/>
            <person name="Brescovit A.D."/>
            <person name="Santos A.J."/>
        </authorList>
    </citation>
    <scope>NUCLEOTIDE SEQUENCE</scope>
    <source>
        <tissue evidence="1">Shoot tissue taken approximately 20 cm above the soil surface</tissue>
    </source>
</reference>
<reference evidence="1" key="2">
    <citation type="journal article" date="2015" name="Data Brief">
        <title>Shoot transcriptome of the giant reed, Arundo donax.</title>
        <authorList>
            <person name="Barrero R.A."/>
            <person name="Guerrero F.D."/>
            <person name="Moolhuijzen P."/>
            <person name="Goolsby J.A."/>
            <person name="Tidwell J."/>
            <person name="Bellgard S.E."/>
            <person name="Bellgard M.I."/>
        </authorList>
    </citation>
    <scope>NUCLEOTIDE SEQUENCE</scope>
    <source>
        <tissue evidence="1">Shoot tissue taken approximately 20 cm above the soil surface</tissue>
    </source>
</reference>
<accession>A0A0A9A056</accession>
<protein>
    <submittedName>
        <fullName evidence="1">Uncharacterized protein</fullName>
    </submittedName>
</protein>
<name>A0A0A9A056_ARUDO</name>
<organism evidence="1">
    <name type="scientific">Arundo donax</name>
    <name type="common">Giant reed</name>
    <name type="synonym">Donax arundinaceus</name>
    <dbReference type="NCBI Taxonomy" id="35708"/>
    <lineage>
        <taxon>Eukaryota</taxon>
        <taxon>Viridiplantae</taxon>
        <taxon>Streptophyta</taxon>
        <taxon>Embryophyta</taxon>
        <taxon>Tracheophyta</taxon>
        <taxon>Spermatophyta</taxon>
        <taxon>Magnoliopsida</taxon>
        <taxon>Liliopsida</taxon>
        <taxon>Poales</taxon>
        <taxon>Poaceae</taxon>
        <taxon>PACMAD clade</taxon>
        <taxon>Arundinoideae</taxon>
        <taxon>Arundineae</taxon>
        <taxon>Arundo</taxon>
    </lineage>
</organism>